<dbReference type="Proteomes" id="UP000524450">
    <property type="component" value="Unassembled WGS sequence"/>
</dbReference>
<sequence>MLRCRGCVMAVAMTVAARCGVFEFVIVRAVHVKAVS</sequence>
<name>A0A840FHA3_9BURK</name>
<dbReference type="AlphaFoldDB" id="A0A840FHA3"/>
<dbReference type="EMBL" id="JACIFZ010000001">
    <property type="protein sequence ID" value="MBB4219864.1"/>
    <property type="molecule type" value="Genomic_DNA"/>
</dbReference>
<protein>
    <submittedName>
        <fullName evidence="1">Uncharacterized protein</fullName>
    </submittedName>
</protein>
<accession>A0A840FHA3</accession>
<evidence type="ECO:0000313" key="2">
    <source>
        <dbReference type="Proteomes" id="UP000524450"/>
    </source>
</evidence>
<gene>
    <name evidence="1" type="ORF">GGD71_000611</name>
</gene>
<evidence type="ECO:0000313" key="1">
    <source>
        <dbReference type="EMBL" id="MBB4219864.1"/>
    </source>
</evidence>
<proteinExistence type="predicted"/>
<organism evidence="1 2">
    <name type="scientific">Variovorax guangxiensis</name>
    <dbReference type="NCBI Taxonomy" id="1775474"/>
    <lineage>
        <taxon>Bacteria</taxon>
        <taxon>Pseudomonadati</taxon>
        <taxon>Pseudomonadota</taxon>
        <taxon>Betaproteobacteria</taxon>
        <taxon>Burkholderiales</taxon>
        <taxon>Comamonadaceae</taxon>
        <taxon>Variovorax</taxon>
    </lineage>
</organism>
<reference evidence="1 2" key="1">
    <citation type="submission" date="2020-08" db="EMBL/GenBank/DDBJ databases">
        <title>Genomic Encyclopedia of Type Strains, Phase IV (KMG-V): Genome sequencing to study the core and pangenomes of soil and plant-associated prokaryotes.</title>
        <authorList>
            <person name="Whitman W."/>
        </authorList>
    </citation>
    <scope>NUCLEOTIDE SEQUENCE [LARGE SCALE GENOMIC DNA]</scope>
    <source>
        <strain evidence="1 2">34/80</strain>
    </source>
</reference>
<comment type="caution">
    <text evidence="1">The sequence shown here is derived from an EMBL/GenBank/DDBJ whole genome shotgun (WGS) entry which is preliminary data.</text>
</comment>